<dbReference type="Proteomes" id="UP001342314">
    <property type="component" value="Unassembled WGS sequence"/>
</dbReference>
<evidence type="ECO:0000256" key="2">
    <source>
        <dbReference type="SAM" id="Phobius"/>
    </source>
</evidence>
<evidence type="ECO:0000313" key="4">
    <source>
        <dbReference type="Proteomes" id="UP001342314"/>
    </source>
</evidence>
<keyword evidence="2" id="KW-0812">Transmembrane</keyword>
<keyword evidence="4" id="KW-1185">Reference proteome</keyword>
<dbReference type="PANTHER" id="PTHR41807:SF1">
    <property type="entry name" value="GLUTATHIONE TRANSFERASE 3"/>
    <property type="match status" value="1"/>
</dbReference>
<evidence type="ECO:0000256" key="1">
    <source>
        <dbReference type="SAM" id="MobiDB-lite"/>
    </source>
</evidence>
<sequence length="396" mass="43051">MSTYTGASQAVLRRALQTKRKDELLAIVDDLNIRSSLSSDRLTRPDLIEAIKDELRANPDAREDSRYSDLWAHMREGKKPTGRSRRSMGGSALDDETDATPAPAEDDEAPVSTYREVILNNHILDTLLHRDDADPDARALVPASASLRRKTSRSLSLVARRSSASLRLAARETAGFVEEVQEKTSRPWVVIGAILVAELVWIVYEAVPWVDKRFGPHDWLHRATTPPFTLHLPVLSVLFHRTFYAALGLWVATTYLIPLAIALLAPFPSQADKRLRRLPGESRARGSHSHARDSSLASAWTSLSPPNPLIFALARLALALLRGYVLAGPATPLEAPVGVLSNLKHLLKEIAAGGPGSLGLSRGSWSFEGAIHGVWGVVAVGMGAAAAVCAYAENRV</sequence>
<dbReference type="AlphaFoldDB" id="A0AAV5GX93"/>
<reference evidence="3 4" key="1">
    <citation type="submission" date="2021-12" db="EMBL/GenBank/DDBJ databases">
        <title>High titer production of polyol ester of fatty acids by Rhodotorula paludigena BS15 towards product separation-free biomass refinery.</title>
        <authorList>
            <person name="Mano J."/>
            <person name="Ono H."/>
            <person name="Tanaka T."/>
            <person name="Naito K."/>
            <person name="Sushida H."/>
            <person name="Ike M."/>
            <person name="Tokuyasu K."/>
            <person name="Kitaoka M."/>
        </authorList>
    </citation>
    <scope>NUCLEOTIDE SEQUENCE [LARGE SCALE GENOMIC DNA]</scope>
    <source>
        <strain evidence="3 4">BS15</strain>
    </source>
</reference>
<keyword evidence="2" id="KW-0472">Membrane</keyword>
<feature type="transmembrane region" description="Helical" evidence="2">
    <location>
        <begin position="188"/>
        <end position="204"/>
    </location>
</feature>
<protein>
    <submittedName>
        <fullName evidence="3">Uncharacterized protein</fullName>
    </submittedName>
</protein>
<proteinExistence type="predicted"/>
<dbReference type="GO" id="GO:0016020">
    <property type="term" value="C:membrane"/>
    <property type="evidence" value="ECO:0007669"/>
    <property type="project" value="TreeGrafter"/>
</dbReference>
<gene>
    <name evidence="3" type="ORF">Rhopal_006842-T1</name>
</gene>
<organism evidence="3 4">
    <name type="scientific">Rhodotorula paludigena</name>
    <dbReference type="NCBI Taxonomy" id="86838"/>
    <lineage>
        <taxon>Eukaryota</taxon>
        <taxon>Fungi</taxon>
        <taxon>Dikarya</taxon>
        <taxon>Basidiomycota</taxon>
        <taxon>Pucciniomycotina</taxon>
        <taxon>Microbotryomycetes</taxon>
        <taxon>Sporidiobolales</taxon>
        <taxon>Sporidiobolaceae</taxon>
        <taxon>Rhodotorula</taxon>
    </lineage>
</organism>
<evidence type="ECO:0000313" key="3">
    <source>
        <dbReference type="EMBL" id="GJN93784.1"/>
    </source>
</evidence>
<accession>A0AAV5GX93</accession>
<dbReference type="EMBL" id="BQKY01000015">
    <property type="protein sequence ID" value="GJN93784.1"/>
    <property type="molecule type" value="Genomic_DNA"/>
</dbReference>
<feature type="transmembrane region" description="Helical" evidence="2">
    <location>
        <begin position="243"/>
        <end position="267"/>
    </location>
</feature>
<keyword evidence="2" id="KW-1133">Transmembrane helix</keyword>
<comment type="caution">
    <text evidence="3">The sequence shown here is derived from an EMBL/GenBank/DDBJ whole genome shotgun (WGS) entry which is preliminary data.</text>
</comment>
<dbReference type="InterPro" id="IPR038872">
    <property type="entry name" value="Put_GTT3"/>
</dbReference>
<feature type="transmembrane region" description="Helical" evidence="2">
    <location>
        <begin position="370"/>
        <end position="392"/>
    </location>
</feature>
<name>A0AAV5GX93_9BASI</name>
<feature type="region of interest" description="Disordered" evidence="1">
    <location>
        <begin position="72"/>
        <end position="111"/>
    </location>
</feature>
<feature type="compositionally biased region" description="Acidic residues" evidence="1">
    <location>
        <begin position="93"/>
        <end position="109"/>
    </location>
</feature>
<dbReference type="PANTHER" id="PTHR41807">
    <property type="entry name" value="GLUTATHIONE TRANSFERASE 3"/>
    <property type="match status" value="1"/>
</dbReference>